<dbReference type="NCBIfam" id="TIGR02009">
    <property type="entry name" value="PGMB-YQAB-SF"/>
    <property type="match status" value="1"/>
</dbReference>
<feature type="binding site" evidence="14">
    <location>
        <position position="172"/>
    </location>
    <ligand>
        <name>Mg(2+)</name>
        <dbReference type="ChEBI" id="CHEBI:18420"/>
    </ligand>
</feature>
<evidence type="ECO:0000256" key="3">
    <source>
        <dbReference type="ARBA" id="ARBA00022490"/>
    </source>
</evidence>
<dbReference type="Pfam" id="PF00702">
    <property type="entry name" value="Hydrolase"/>
    <property type="match status" value="1"/>
</dbReference>
<dbReference type="PANTHER" id="PTHR46193:SF18">
    <property type="entry name" value="HEXITOL PHOSPHATASE B"/>
    <property type="match status" value="1"/>
</dbReference>
<feature type="binding site" evidence="13">
    <location>
        <begin position="44"/>
        <end position="49"/>
    </location>
    <ligand>
        <name>substrate</name>
    </ligand>
</feature>
<evidence type="ECO:0000313" key="18">
    <source>
        <dbReference type="Proteomes" id="UP000194606"/>
    </source>
</evidence>
<dbReference type="SUPFAM" id="SSF56784">
    <property type="entry name" value="HAD-like"/>
    <property type="match status" value="1"/>
</dbReference>
<comment type="subcellular location">
    <subcellularLocation>
        <location evidence="1">Cytoplasm</location>
    </subcellularLocation>
</comment>
<evidence type="ECO:0000256" key="14">
    <source>
        <dbReference type="PIRSR" id="PIRSR610972-3"/>
    </source>
</evidence>
<keyword evidence="8" id="KW-0119">Carbohydrate metabolism</keyword>
<comment type="caution">
    <text evidence="17">The sequence shown here is derived from an EMBL/GenBank/DDBJ whole genome shotgun (WGS) entry which is preliminary data.</text>
</comment>
<evidence type="ECO:0000256" key="10">
    <source>
        <dbReference type="ARBA" id="ARBA00044968"/>
    </source>
</evidence>
<dbReference type="SFLD" id="SFLDF00046">
    <property type="entry name" value="beta-phosphoglucomutase"/>
    <property type="match status" value="1"/>
</dbReference>
<feature type="binding site" evidence="13">
    <location>
        <begin position="8"/>
        <end position="10"/>
    </location>
    <ligand>
        <name>substrate</name>
    </ligand>
</feature>
<dbReference type="GO" id="GO:0005737">
    <property type="term" value="C:cytoplasm"/>
    <property type="evidence" value="ECO:0007669"/>
    <property type="project" value="UniProtKB-SubCell"/>
</dbReference>
<accession>A0A252CFW9</accession>
<dbReference type="InterPro" id="IPR036412">
    <property type="entry name" value="HAD-like_sf"/>
</dbReference>
<evidence type="ECO:0000256" key="15">
    <source>
        <dbReference type="PIRSR" id="PIRSR610972-4"/>
    </source>
</evidence>
<protein>
    <recommendedName>
        <fullName evidence="11">Beta-phosphoglucomutase</fullName>
        <ecNumber evidence="10">5.4.2.6</ecNumber>
    </recommendedName>
</protein>
<gene>
    <name evidence="16" type="primary">pgmB</name>
    <name evidence="17" type="ORF">BZZ03_01755</name>
    <name evidence="16" type="ORF">P7D34_00635</name>
</gene>
<feature type="binding site" evidence="14">
    <location>
        <position position="10"/>
    </location>
    <ligand>
        <name>Mg(2+)</name>
        <dbReference type="ChEBI" id="CHEBI:18420"/>
    </ligand>
</feature>
<dbReference type="InterPro" id="IPR023214">
    <property type="entry name" value="HAD_sf"/>
</dbReference>
<evidence type="ECO:0000256" key="2">
    <source>
        <dbReference type="ARBA" id="ARBA00006171"/>
    </source>
</evidence>
<dbReference type="Gene3D" id="1.10.150.240">
    <property type="entry name" value="Putative phosphatase, domain 2"/>
    <property type="match status" value="1"/>
</dbReference>
<dbReference type="EMBL" id="JARPYC010000001">
    <property type="protein sequence ID" value="MDT2665738.1"/>
    <property type="molecule type" value="Genomic_DNA"/>
</dbReference>
<feature type="binding site" evidence="14">
    <location>
        <position position="171"/>
    </location>
    <ligand>
        <name>Mg(2+)</name>
        <dbReference type="ChEBI" id="CHEBI:18420"/>
    </ligand>
</feature>
<dbReference type="PANTHER" id="PTHR46193">
    <property type="entry name" value="6-PHOSPHOGLUCONATE PHOSPHATASE"/>
    <property type="match status" value="1"/>
</dbReference>
<name>A0A252CFW9_9LACT</name>
<evidence type="ECO:0000256" key="4">
    <source>
        <dbReference type="ARBA" id="ARBA00022553"/>
    </source>
</evidence>
<comment type="similarity">
    <text evidence="2">Belongs to the HAD-like hydrolase superfamily. CbbY/CbbZ/Gph/YieH family.</text>
</comment>
<feature type="binding site" evidence="13">
    <location>
        <begin position="116"/>
        <end position="120"/>
    </location>
    <ligand>
        <name>substrate</name>
    </ligand>
</feature>
<feature type="active site" description="Proton donor/acceptor" evidence="12">
    <location>
        <position position="10"/>
    </location>
</feature>
<proteinExistence type="inferred from homology"/>
<dbReference type="SFLD" id="SFLDG01135">
    <property type="entry name" value="C1.5.6:_HAD__Beta-PGM__Phospha"/>
    <property type="match status" value="1"/>
</dbReference>
<keyword evidence="3" id="KW-0963">Cytoplasm</keyword>
<dbReference type="AlphaFoldDB" id="A0A252CFW9"/>
<dbReference type="InterPro" id="IPR006439">
    <property type="entry name" value="HAD-SF_hydro_IA"/>
</dbReference>
<keyword evidence="6 14" id="KW-0460">Magnesium</keyword>
<dbReference type="EC" id="5.4.2.6" evidence="10"/>
<feature type="binding site" evidence="13">
    <location>
        <position position="52"/>
    </location>
    <ligand>
        <name>substrate</name>
    </ligand>
</feature>
<evidence type="ECO:0000256" key="5">
    <source>
        <dbReference type="ARBA" id="ARBA00022723"/>
    </source>
</evidence>
<evidence type="ECO:0000313" key="16">
    <source>
        <dbReference type="EMBL" id="MDT2665738.1"/>
    </source>
</evidence>
<dbReference type="InterPro" id="IPR023198">
    <property type="entry name" value="PGP-like_dom2"/>
</dbReference>
<feature type="active site" description="Nucleophile" evidence="12">
    <location>
        <position position="8"/>
    </location>
</feature>
<dbReference type="RefSeq" id="WP_086582229.1">
    <property type="nucleotide sequence ID" value="NZ_CAKOCU010000001.1"/>
</dbReference>
<feature type="binding site" evidence="14">
    <location>
        <position position="8"/>
    </location>
    <ligand>
        <name>Mg(2+)</name>
        <dbReference type="ChEBI" id="CHEBI:18420"/>
    </ligand>
</feature>
<evidence type="ECO:0000256" key="1">
    <source>
        <dbReference type="ARBA" id="ARBA00004496"/>
    </source>
</evidence>
<dbReference type="NCBIfam" id="TIGR01509">
    <property type="entry name" value="HAD-SF-IA-v3"/>
    <property type="match status" value="1"/>
</dbReference>
<dbReference type="CDD" id="cd02598">
    <property type="entry name" value="HAD_BPGM"/>
    <property type="match status" value="1"/>
</dbReference>
<sequence>MFKAVLFDLDGVITDTAEYHFQAWKALAEELGIAGVDRTFNEQLKGVSREDSLKKILELGGKSETYDAESFAQLAKQKNDNYVQMIQKVGPEDIYPGILDLLKDLRAQNIKIALASASKNGPFLLEAMELSTYFDAIADPAKVAASKPAPDIFLAAAAGVDVPITSCIGIEDAQAGIAAIKAAGALPLGVGSAEDLGTDIALVSNTNSLSLELLTKVWENK</sequence>
<evidence type="ECO:0000313" key="17">
    <source>
        <dbReference type="EMBL" id="OUK05467.1"/>
    </source>
</evidence>
<evidence type="ECO:0000256" key="12">
    <source>
        <dbReference type="PIRSR" id="PIRSR610972-1"/>
    </source>
</evidence>
<feature type="binding site" evidence="13">
    <location>
        <position position="147"/>
    </location>
    <ligand>
        <name>substrate</name>
    </ligand>
</feature>
<evidence type="ECO:0000256" key="11">
    <source>
        <dbReference type="ARBA" id="ARBA00044991"/>
    </source>
</evidence>
<feature type="binding site" evidence="13">
    <location>
        <position position="24"/>
    </location>
    <ligand>
        <name>substrate</name>
    </ligand>
</feature>
<evidence type="ECO:0000256" key="13">
    <source>
        <dbReference type="PIRSR" id="PIRSR610972-2"/>
    </source>
</evidence>
<dbReference type="SFLD" id="SFLDG01129">
    <property type="entry name" value="C1.5:_HAD__Beta-PGM__Phosphata"/>
    <property type="match status" value="1"/>
</dbReference>
<feature type="site" description="Important for catalytic activity and assists the phosphoryl transfer reaction to Asp8 by balancing charge and orienting the reacting groups" evidence="15">
    <location>
        <position position="116"/>
    </location>
</feature>
<evidence type="ECO:0000256" key="7">
    <source>
        <dbReference type="ARBA" id="ARBA00023235"/>
    </source>
</evidence>
<dbReference type="GO" id="GO:0000287">
    <property type="term" value="F:magnesium ion binding"/>
    <property type="evidence" value="ECO:0007669"/>
    <property type="project" value="InterPro"/>
</dbReference>
<dbReference type="InterPro" id="IPR010972">
    <property type="entry name" value="Beta-PGM"/>
</dbReference>
<dbReference type="InterPro" id="IPR051600">
    <property type="entry name" value="Beta-PGM-like"/>
</dbReference>
<dbReference type="EMBL" id="MUIZ01000001">
    <property type="protein sequence ID" value="OUK05467.1"/>
    <property type="molecule type" value="Genomic_DNA"/>
</dbReference>
<keyword evidence="7 16" id="KW-0413">Isomerase</keyword>
<dbReference type="NCBIfam" id="TIGR01990">
    <property type="entry name" value="bPGM"/>
    <property type="match status" value="1"/>
</dbReference>
<keyword evidence="5 14" id="KW-0479">Metal-binding</keyword>
<dbReference type="Gene3D" id="3.40.50.1000">
    <property type="entry name" value="HAD superfamily/HAD-like"/>
    <property type="match status" value="1"/>
</dbReference>
<dbReference type="SFLD" id="SFLDS00003">
    <property type="entry name" value="Haloacid_Dehalogenase"/>
    <property type="match status" value="1"/>
</dbReference>
<evidence type="ECO:0000256" key="6">
    <source>
        <dbReference type="ARBA" id="ARBA00022842"/>
    </source>
</evidence>
<dbReference type="GO" id="GO:0008801">
    <property type="term" value="F:beta-phosphoglucomutase activity"/>
    <property type="evidence" value="ECO:0007669"/>
    <property type="project" value="UniProtKB-EC"/>
</dbReference>
<dbReference type="Proteomes" id="UP001257962">
    <property type="component" value="Unassembled WGS sequence"/>
</dbReference>
<comment type="catalytic activity">
    <reaction evidence="9">
        <text>beta-D-glucose 1-phosphate = beta-D-glucose 6-phosphate</text>
        <dbReference type="Rhea" id="RHEA:20113"/>
        <dbReference type="ChEBI" id="CHEBI:57684"/>
        <dbReference type="ChEBI" id="CHEBI:58247"/>
        <dbReference type="EC" id="5.4.2.6"/>
    </reaction>
</comment>
<dbReference type="FunFam" id="1.10.150.240:FF:000010">
    <property type="entry name" value="Beta-phosphoglucomutase"/>
    <property type="match status" value="1"/>
</dbReference>
<reference evidence="16" key="2">
    <citation type="submission" date="2023-03" db="EMBL/GenBank/DDBJ databases">
        <authorList>
            <person name="Shen W."/>
            <person name="Cai J."/>
        </authorList>
    </citation>
    <scope>NUCLEOTIDE SEQUENCE</scope>
    <source>
        <strain evidence="16">Y3</strain>
    </source>
</reference>
<dbReference type="InterPro" id="IPR010976">
    <property type="entry name" value="B-phosphoglucomutase_hydrolase"/>
</dbReference>
<feature type="site" description="Important for catalytic activity and assists the phosphoryl transfer reaction to Asp8 by balancing charge and orienting the reacting groups" evidence="15">
    <location>
        <position position="147"/>
    </location>
</feature>
<evidence type="ECO:0000256" key="9">
    <source>
        <dbReference type="ARBA" id="ARBA00044926"/>
    </source>
</evidence>
<reference evidence="17 18" key="1">
    <citation type="submission" date="2017-02" db="EMBL/GenBank/DDBJ databases">
        <authorList>
            <person name="Peterson S.W."/>
        </authorList>
    </citation>
    <scope>NUCLEOTIDE SEQUENCE [LARGE SCALE GENOMIC DNA]</scope>
    <source>
        <strain evidence="17">159469</strain>
    </source>
</reference>
<evidence type="ECO:0000256" key="8">
    <source>
        <dbReference type="ARBA" id="ARBA00023277"/>
    </source>
</evidence>
<dbReference type="Proteomes" id="UP000194606">
    <property type="component" value="Unassembled WGS sequence"/>
</dbReference>
<keyword evidence="4" id="KW-0597">Phosphoprotein</keyword>
<comment type="cofactor">
    <cofactor evidence="14">
        <name>Mg(2+)</name>
        <dbReference type="ChEBI" id="CHEBI:18420"/>
    </cofactor>
    <text evidence="14">Binds 2 magnesium ions per subunit.</text>
</comment>
<feature type="binding site" evidence="13">
    <location>
        <position position="78"/>
    </location>
    <ligand>
        <name>substrate</name>
    </ligand>
</feature>
<dbReference type="GO" id="GO:0005975">
    <property type="term" value="P:carbohydrate metabolic process"/>
    <property type="evidence" value="ECO:0007669"/>
    <property type="project" value="InterPro"/>
</dbReference>
<organism evidence="17 18">
    <name type="scientific">Lactococcus petauri</name>
    <dbReference type="NCBI Taxonomy" id="1940789"/>
    <lineage>
        <taxon>Bacteria</taxon>
        <taxon>Bacillati</taxon>
        <taxon>Bacillota</taxon>
        <taxon>Bacilli</taxon>
        <taxon>Lactobacillales</taxon>
        <taxon>Streptococcaceae</taxon>
        <taxon>Lactococcus</taxon>
    </lineage>
</organism>